<comment type="caution">
    <text evidence="2">The sequence shown here is derived from an EMBL/GenBank/DDBJ whole genome shotgun (WGS) entry which is preliminary data.</text>
</comment>
<dbReference type="Proteomes" id="UP000481288">
    <property type="component" value="Unassembled WGS sequence"/>
</dbReference>
<feature type="region of interest" description="Disordered" evidence="1">
    <location>
        <begin position="79"/>
        <end position="99"/>
    </location>
</feature>
<protein>
    <submittedName>
        <fullName evidence="2">Uncharacterized protein</fullName>
    </submittedName>
</protein>
<keyword evidence="3" id="KW-1185">Reference proteome</keyword>
<organism evidence="2 3">
    <name type="scientific">Lachnellula cervina</name>
    <dbReference type="NCBI Taxonomy" id="1316786"/>
    <lineage>
        <taxon>Eukaryota</taxon>
        <taxon>Fungi</taxon>
        <taxon>Dikarya</taxon>
        <taxon>Ascomycota</taxon>
        <taxon>Pezizomycotina</taxon>
        <taxon>Leotiomycetes</taxon>
        <taxon>Helotiales</taxon>
        <taxon>Lachnaceae</taxon>
        <taxon>Lachnellula</taxon>
    </lineage>
</organism>
<dbReference type="EMBL" id="QGMG01000491">
    <property type="protein sequence ID" value="TVY53182.1"/>
    <property type="molecule type" value="Genomic_DNA"/>
</dbReference>
<evidence type="ECO:0000313" key="3">
    <source>
        <dbReference type="Proteomes" id="UP000481288"/>
    </source>
</evidence>
<feature type="compositionally biased region" description="Polar residues" evidence="1">
    <location>
        <begin position="83"/>
        <end position="99"/>
    </location>
</feature>
<feature type="region of interest" description="Disordered" evidence="1">
    <location>
        <begin position="44"/>
        <end position="66"/>
    </location>
</feature>
<dbReference type="OrthoDB" id="6132759at2759"/>
<name>A0A7D8UN72_9HELO</name>
<dbReference type="AlphaFoldDB" id="A0A7D8UN72"/>
<evidence type="ECO:0000313" key="2">
    <source>
        <dbReference type="EMBL" id="TVY53182.1"/>
    </source>
</evidence>
<accession>A0A7D8UN72</accession>
<proteinExistence type="predicted"/>
<reference evidence="2 3" key="1">
    <citation type="submission" date="2018-05" db="EMBL/GenBank/DDBJ databases">
        <title>Whole genome sequencing for identification of molecular markers to develop diagnostic detection tools for the regulated plant pathogen Lachnellula willkommii.</title>
        <authorList>
            <person name="Giroux E."/>
            <person name="Bilodeau G."/>
        </authorList>
    </citation>
    <scope>NUCLEOTIDE SEQUENCE [LARGE SCALE GENOMIC DNA]</scope>
    <source>
        <strain evidence="2 3">CBS 625.97</strain>
    </source>
</reference>
<evidence type="ECO:0000256" key="1">
    <source>
        <dbReference type="SAM" id="MobiDB-lite"/>
    </source>
</evidence>
<gene>
    <name evidence="2" type="ORF">LCER1_G004466</name>
</gene>
<sequence length="99" mass="10797">MGQPSHPASNAIIYLSYGAFLYVEKTILPILLYSVVADLLPESSDAASHGDFDTKQRANTSRVTERRRVRVSSRVVYSPSSSLASPGQELQNNIATSLK</sequence>